<dbReference type="FunFam" id="3.20.20.70:FF:000056">
    <property type="entry name" value="hydroxyacid oxidase 2"/>
    <property type="match status" value="1"/>
</dbReference>
<evidence type="ECO:0000313" key="11">
    <source>
        <dbReference type="Proteomes" id="UP001321473"/>
    </source>
</evidence>
<comment type="cofactor">
    <cofactor evidence="1">
        <name>FMN</name>
        <dbReference type="ChEBI" id="CHEBI:58210"/>
    </cofactor>
</comment>
<comment type="catalytic activity">
    <reaction evidence="6">
        <text>2-hydroxyoctanoate + O2 = 2-oxooctanoate + H2O2</text>
        <dbReference type="Rhea" id="RHEA:67940"/>
        <dbReference type="ChEBI" id="CHEBI:15379"/>
        <dbReference type="ChEBI" id="CHEBI:16240"/>
        <dbReference type="ChEBI" id="CHEBI:133514"/>
        <dbReference type="ChEBI" id="CHEBI:176689"/>
    </reaction>
    <physiologicalReaction direction="left-to-right" evidence="6">
        <dbReference type="Rhea" id="RHEA:67941"/>
    </physiologicalReaction>
</comment>
<feature type="binding site" evidence="8">
    <location>
        <position position="252"/>
    </location>
    <ligand>
        <name>FMN</name>
        <dbReference type="ChEBI" id="CHEBI:58210"/>
    </ligand>
</feature>
<feature type="binding site" evidence="8">
    <location>
        <begin position="330"/>
        <end position="331"/>
    </location>
    <ligand>
        <name>FMN</name>
        <dbReference type="ChEBI" id="CHEBI:58210"/>
    </ligand>
</feature>
<feature type="binding site" evidence="8">
    <location>
        <position position="176"/>
    </location>
    <ligand>
        <name>FMN</name>
        <dbReference type="ChEBI" id="CHEBI:58210"/>
    </ligand>
</feature>
<keyword evidence="8" id="KW-0288">FMN</keyword>
<evidence type="ECO:0000256" key="6">
    <source>
        <dbReference type="ARBA" id="ARBA00029327"/>
    </source>
</evidence>
<evidence type="ECO:0000259" key="9">
    <source>
        <dbReference type="PROSITE" id="PS51349"/>
    </source>
</evidence>
<comment type="catalytic activity">
    <reaction evidence="5">
        <text>a (2S)-2-hydroxycarboxylate + O2 = a 2-oxocarboxylate + H2O2</text>
        <dbReference type="Rhea" id="RHEA:16789"/>
        <dbReference type="ChEBI" id="CHEBI:15379"/>
        <dbReference type="ChEBI" id="CHEBI:16240"/>
        <dbReference type="ChEBI" id="CHEBI:35179"/>
        <dbReference type="ChEBI" id="CHEBI:58123"/>
        <dbReference type="EC" id="1.1.3.15"/>
    </reaction>
    <physiologicalReaction direction="left-to-right" evidence="5">
        <dbReference type="Rhea" id="RHEA:16790"/>
    </physiologicalReaction>
</comment>
<dbReference type="PANTHER" id="PTHR10578:SF146">
    <property type="entry name" value="OXIDASE, PUTATIVE-RELATED"/>
    <property type="match status" value="1"/>
</dbReference>
<evidence type="ECO:0000256" key="2">
    <source>
        <dbReference type="ARBA" id="ARBA00013087"/>
    </source>
</evidence>
<feature type="binding site" evidence="8">
    <location>
        <position position="274"/>
    </location>
    <ligand>
        <name>FMN</name>
        <dbReference type="ChEBI" id="CHEBI:58210"/>
    </ligand>
</feature>
<dbReference type="InterPro" id="IPR008259">
    <property type="entry name" value="FMN_hydac_DH_AS"/>
</dbReference>
<dbReference type="PROSITE" id="PS00557">
    <property type="entry name" value="FMN_HYDROXY_ACID_DH_1"/>
    <property type="match status" value="1"/>
</dbReference>
<protein>
    <recommendedName>
        <fullName evidence="2">(S)-2-hydroxy-acid oxidase</fullName>
        <ecNumber evidence="2">1.1.3.15</ecNumber>
    </recommendedName>
</protein>
<dbReference type="GO" id="GO:0010181">
    <property type="term" value="F:FMN binding"/>
    <property type="evidence" value="ECO:0007669"/>
    <property type="project" value="InterPro"/>
</dbReference>
<dbReference type="InterPro" id="IPR000262">
    <property type="entry name" value="FMN-dep_DH"/>
</dbReference>
<dbReference type="PROSITE" id="PS51349">
    <property type="entry name" value="FMN_HYDROXY_ACID_DH_2"/>
    <property type="match status" value="1"/>
</dbReference>
<dbReference type="InterPro" id="IPR013785">
    <property type="entry name" value="Aldolase_TIM"/>
</dbReference>
<accession>A0AAQ4F2F9</accession>
<evidence type="ECO:0000256" key="7">
    <source>
        <dbReference type="PIRSR" id="PIRSR000138-1"/>
    </source>
</evidence>
<sequence length="363" mass="39409">METGRTATCARDEREADDGVVVTLADVERLGVARMNANARGYYQSGADQQQTLAENTRAFRRLRLLPRMLRDVSRRDLSVTLLGGRERLSFPVGISPTAMQRMAHPDGEAATARAARDAGTLMIVSTIGTTSMEDVQKAAPDGLRWFQLYVYRDRDVTRGLVRRAEQAGYSALVLTVDTPYFGQRVADVKNNFELPPGLKMANFSEADFQNVTAAKGGSGLAEYASTLFDPSLTWKDLDWLQSITHLPVIVKGVLRADDAIEALDHGAAAILVSNHGARQIDGEPSTIECLPEVVRAVAGRCEVYLDGGVRCGTDVAKALCLGARAVFVGRPALWGLAYRGKEGVDQVLAILRSELDRAMGLL</sequence>
<feature type="binding site" evidence="8">
    <location>
        <begin position="307"/>
        <end position="311"/>
    </location>
    <ligand>
        <name>FMN</name>
        <dbReference type="ChEBI" id="CHEBI:58210"/>
    </ligand>
</feature>
<dbReference type="GO" id="GO:0003973">
    <property type="term" value="F:(S)-2-hydroxy-acid oxidase activity"/>
    <property type="evidence" value="ECO:0007669"/>
    <property type="project" value="UniProtKB-EC"/>
</dbReference>
<feature type="binding site" evidence="8">
    <location>
        <position position="126"/>
    </location>
    <ligand>
        <name>FMN</name>
        <dbReference type="ChEBI" id="CHEBI:58210"/>
    </ligand>
</feature>
<feature type="active site" description="Proton acceptor" evidence="7">
    <location>
        <position position="276"/>
    </location>
</feature>
<dbReference type="SUPFAM" id="SSF51395">
    <property type="entry name" value="FMN-linked oxidoreductases"/>
    <property type="match status" value="1"/>
</dbReference>
<dbReference type="Gene3D" id="3.20.20.70">
    <property type="entry name" value="Aldolase class I"/>
    <property type="match status" value="1"/>
</dbReference>
<dbReference type="EC" id="1.1.3.15" evidence="2"/>
<evidence type="ECO:0000256" key="4">
    <source>
        <dbReference type="ARBA" id="ARBA00024042"/>
    </source>
</evidence>
<dbReference type="GO" id="GO:0005777">
    <property type="term" value="C:peroxisome"/>
    <property type="evidence" value="ECO:0007669"/>
    <property type="project" value="UniProtKB-ARBA"/>
</dbReference>
<dbReference type="Proteomes" id="UP001321473">
    <property type="component" value="Unassembled WGS sequence"/>
</dbReference>
<comment type="caution">
    <text evidence="10">The sequence shown here is derived from an EMBL/GenBank/DDBJ whole genome shotgun (WGS) entry which is preliminary data.</text>
</comment>
<evidence type="ECO:0000256" key="1">
    <source>
        <dbReference type="ARBA" id="ARBA00001917"/>
    </source>
</evidence>
<evidence type="ECO:0000256" key="5">
    <source>
        <dbReference type="ARBA" id="ARBA00029325"/>
    </source>
</evidence>
<dbReference type="CDD" id="cd02809">
    <property type="entry name" value="alpha_hydroxyacid_oxid_FMN"/>
    <property type="match status" value="1"/>
</dbReference>
<keyword evidence="11" id="KW-1185">Reference proteome</keyword>
<keyword evidence="3" id="KW-0560">Oxidoreductase</keyword>
<evidence type="ECO:0000256" key="3">
    <source>
        <dbReference type="ARBA" id="ARBA00023002"/>
    </source>
</evidence>
<dbReference type="EMBL" id="JARKHS020007783">
    <property type="protein sequence ID" value="KAK8781324.1"/>
    <property type="molecule type" value="Genomic_DNA"/>
</dbReference>
<name>A0AAQ4F2F9_AMBAM</name>
<feature type="binding site" evidence="8">
    <location>
        <position position="150"/>
    </location>
    <ligand>
        <name>glyoxylate</name>
        <dbReference type="ChEBI" id="CHEBI:36655"/>
    </ligand>
</feature>
<keyword evidence="8" id="KW-0285">Flavoprotein</keyword>
<reference evidence="10 11" key="1">
    <citation type="journal article" date="2023" name="Arcadia Sci">
        <title>De novo assembly of a long-read Amblyomma americanum tick genome.</title>
        <authorList>
            <person name="Chou S."/>
            <person name="Poskanzer K.E."/>
            <person name="Rollins M."/>
            <person name="Thuy-Boun P.S."/>
        </authorList>
    </citation>
    <scope>NUCLEOTIDE SEQUENCE [LARGE SCALE GENOMIC DNA]</scope>
    <source>
        <strain evidence="10">F_SG_1</strain>
        <tissue evidence="10">Salivary glands</tissue>
    </source>
</reference>
<feature type="domain" description="FMN hydroxy acid dehydrogenase" evidence="9">
    <location>
        <begin position="16"/>
        <end position="363"/>
    </location>
</feature>
<feature type="binding site" evidence="8">
    <location>
        <position position="276"/>
    </location>
    <ligand>
        <name>glyoxylate</name>
        <dbReference type="ChEBI" id="CHEBI:36655"/>
    </ligand>
</feature>
<gene>
    <name evidence="10" type="ORF">V5799_017333</name>
</gene>
<feature type="binding site" evidence="8">
    <location>
        <begin position="97"/>
        <end position="99"/>
    </location>
    <ligand>
        <name>FMN</name>
        <dbReference type="ChEBI" id="CHEBI:58210"/>
    </ligand>
</feature>
<feature type="non-terminal residue" evidence="10">
    <location>
        <position position="363"/>
    </location>
</feature>
<proteinExistence type="inferred from homology"/>
<dbReference type="Pfam" id="PF01070">
    <property type="entry name" value="FMN_dh"/>
    <property type="match status" value="1"/>
</dbReference>
<organism evidence="10 11">
    <name type="scientific">Amblyomma americanum</name>
    <name type="common">Lone star tick</name>
    <dbReference type="NCBI Taxonomy" id="6943"/>
    <lineage>
        <taxon>Eukaryota</taxon>
        <taxon>Metazoa</taxon>
        <taxon>Ecdysozoa</taxon>
        <taxon>Arthropoda</taxon>
        <taxon>Chelicerata</taxon>
        <taxon>Arachnida</taxon>
        <taxon>Acari</taxon>
        <taxon>Parasitiformes</taxon>
        <taxon>Ixodida</taxon>
        <taxon>Ixodoidea</taxon>
        <taxon>Ixodidae</taxon>
        <taxon>Amblyomminae</taxon>
        <taxon>Amblyomma</taxon>
    </lineage>
</organism>
<feature type="binding site" evidence="8">
    <location>
        <position position="42"/>
    </location>
    <ligand>
        <name>glyoxylate</name>
        <dbReference type="ChEBI" id="CHEBI:36655"/>
    </ligand>
</feature>
<evidence type="ECO:0000313" key="10">
    <source>
        <dbReference type="EMBL" id="KAK8781324.1"/>
    </source>
</evidence>
<feature type="binding site" evidence="8">
    <location>
        <position position="185"/>
    </location>
    <ligand>
        <name>glyoxylate</name>
        <dbReference type="ChEBI" id="CHEBI:36655"/>
    </ligand>
</feature>
<feature type="binding site" evidence="8">
    <location>
        <position position="148"/>
    </location>
    <ligand>
        <name>FMN</name>
        <dbReference type="ChEBI" id="CHEBI:58210"/>
    </ligand>
</feature>
<dbReference type="PIRSF" id="PIRSF000138">
    <property type="entry name" value="Al-hdrx_acd_dh"/>
    <property type="match status" value="1"/>
</dbReference>
<comment type="similarity">
    <text evidence="4">Belongs to the FMN-dependent alpha-hydroxy acid dehydrogenase family.</text>
</comment>
<dbReference type="InterPro" id="IPR037396">
    <property type="entry name" value="FMN_HAD"/>
</dbReference>
<feature type="binding site" evidence="8">
    <location>
        <position position="279"/>
    </location>
    <ligand>
        <name>glyoxylate</name>
        <dbReference type="ChEBI" id="CHEBI:36655"/>
    </ligand>
</feature>
<dbReference type="InterPro" id="IPR012133">
    <property type="entry name" value="Alpha-hydoxy_acid_DH_FMN"/>
</dbReference>
<dbReference type="AlphaFoldDB" id="A0AAQ4F2F9"/>
<evidence type="ECO:0000256" key="8">
    <source>
        <dbReference type="PIRSR" id="PIRSR000138-2"/>
    </source>
</evidence>
<dbReference type="PANTHER" id="PTHR10578">
    <property type="entry name" value="S -2-HYDROXY-ACID OXIDASE-RELATED"/>
    <property type="match status" value="1"/>
</dbReference>